<reference evidence="1" key="2">
    <citation type="submission" date="2025-08" db="UniProtKB">
        <authorList>
            <consortium name="Ensembl"/>
        </authorList>
    </citation>
    <scope>IDENTIFICATION</scope>
</reference>
<keyword evidence="2" id="KW-1185">Reference proteome</keyword>
<dbReference type="AlphaFoldDB" id="A0A4W6CVY6"/>
<sequence length="52" mass="5414">MALACGGLRPGVCCAMAGRDDSSLSEVRVNKVSVFIPAMRWPSSCSWPGAVS</sequence>
<dbReference type="Proteomes" id="UP000314980">
    <property type="component" value="Unassembled WGS sequence"/>
</dbReference>
<protein>
    <submittedName>
        <fullName evidence="1">Uncharacterized protein</fullName>
    </submittedName>
</protein>
<evidence type="ECO:0000313" key="2">
    <source>
        <dbReference type="Proteomes" id="UP000314980"/>
    </source>
</evidence>
<reference evidence="2" key="1">
    <citation type="submission" date="2015-09" db="EMBL/GenBank/DDBJ databases">
        <authorList>
            <person name="Sai Rama Sridatta P."/>
        </authorList>
    </citation>
    <scope>NUCLEOTIDE SEQUENCE [LARGE SCALE GENOMIC DNA]</scope>
</reference>
<name>A0A4W6CVY6_LATCA</name>
<evidence type="ECO:0000313" key="1">
    <source>
        <dbReference type="Ensembl" id="ENSLCAP00010016550.1"/>
    </source>
</evidence>
<dbReference type="Ensembl" id="ENSLCAT00010016907.1">
    <property type="protein sequence ID" value="ENSLCAP00010016550.1"/>
    <property type="gene ID" value="ENSLCAG00010007875.1"/>
</dbReference>
<accession>A0A4W6CVY6</accession>
<reference evidence="1" key="3">
    <citation type="submission" date="2025-09" db="UniProtKB">
        <authorList>
            <consortium name="Ensembl"/>
        </authorList>
    </citation>
    <scope>IDENTIFICATION</scope>
</reference>
<organism evidence="1 2">
    <name type="scientific">Lates calcarifer</name>
    <name type="common">Barramundi</name>
    <name type="synonym">Holocentrus calcarifer</name>
    <dbReference type="NCBI Taxonomy" id="8187"/>
    <lineage>
        <taxon>Eukaryota</taxon>
        <taxon>Metazoa</taxon>
        <taxon>Chordata</taxon>
        <taxon>Craniata</taxon>
        <taxon>Vertebrata</taxon>
        <taxon>Euteleostomi</taxon>
        <taxon>Actinopterygii</taxon>
        <taxon>Neopterygii</taxon>
        <taxon>Teleostei</taxon>
        <taxon>Neoteleostei</taxon>
        <taxon>Acanthomorphata</taxon>
        <taxon>Carangaria</taxon>
        <taxon>Carangaria incertae sedis</taxon>
        <taxon>Centropomidae</taxon>
        <taxon>Lates</taxon>
    </lineage>
</organism>
<dbReference type="InParanoid" id="A0A4W6CVY6"/>
<proteinExistence type="predicted"/>